<dbReference type="Proteomes" id="UP000283530">
    <property type="component" value="Unassembled WGS sequence"/>
</dbReference>
<reference evidence="1 2" key="1">
    <citation type="journal article" date="2019" name="Nat. Plants">
        <title>Stout camphor tree genome fills gaps in understanding of flowering plant genome evolution.</title>
        <authorList>
            <person name="Chaw S.M."/>
            <person name="Liu Y.C."/>
            <person name="Wu Y.W."/>
            <person name="Wang H.Y."/>
            <person name="Lin C.I."/>
            <person name="Wu C.S."/>
            <person name="Ke H.M."/>
            <person name="Chang L.Y."/>
            <person name="Hsu C.Y."/>
            <person name="Yang H.T."/>
            <person name="Sudianto E."/>
            <person name="Hsu M.H."/>
            <person name="Wu K.P."/>
            <person name="Wang L.N."/>
            <person name="Leebens-Mack J.H."/>
            <person name="Tsai I.J."/>
        </authorList>
    </citation>
    <scope>NUCLEOTIDE SEQUENCE [LARGE SCALE GENOMIC DNA]</scope>
    <source>
        <strain evidence="2">cv. Chaw 1501</strain>
        <tissue evidence="1">Young leaves</tissue>
    </source>
</reference>
<accession>A0A3S3NPM2</accession>
<dbReference type="STRING" id="337451.A0A3S3NPM2"/>
<evidence type="ECO:0000313" key="1">
    <source>
        <dbReference type="EMBL" id="RWR91834.1"/>
    </source>
</evidence>
<keyword evidence="2" id="KW-1185">Reference proteome</keyword>
<dbReference type="AlphaFoldDB" id="A0A3S3NPM2"/>
<evidence type="ECO:0000313" key="2">
    <source>
        <dbReference type="Proteomes" id="UP000283530"/>
    </source>
</evidence>
<name>A0A3S3NPM2_9MAGN</name>
<sequence length="213" mass="23743">MGEDRRGWVRTFGLGVTSSDIYGPRASIAEARAAATEARAASRSMLLNPSHLSLNSIDVPLLVIFFFSHFMSTLQFIEYCESWSTQELQRQFIEDLGIPSAWMHEALLNTRRSGGSQLPWKSTVQKLQTGTWAAAGSSVGLEPIFGIGYYFTLYSSMVDTFESGFYPSERGWPKITIGNEPAGQVEPVSKWTQLLVALFRGLLNGQRGRKKHK</sequence>
<gene>
    <name evidence="1" type="ORF">CKAN_02100800</name>
</gene>
<protein>
    <submittedName>
        <fullName evidence="1">Nuclear pore complex protein NUP96</fullName>
    </submittedName>
</protein>
<organism evidence="1 2">
    <name type="scientific">Cinnamomum micranthum f. kanehirae</name>
    <dbReference type="NCBI Taxonomy" id="337451"/>
    <lineage>
        <taxon>Eukaryota</taxon>
        <taxon>Viridiplantae</taxon>
        <taxon>Streptophyta</taxon>
        <taxon>Embryophyta</taxon>
        <taxon>Tracheophyta</taxon>
        <taxon>Spermatophyta</taxon>
        <taxon>Magnoliopsida</taxon>
        <taxon>Magnoliidae</taxon>
        <taxon>Laurales</taxon>
        <taxon>Lauraceae</taxon>
        <taxon>Cinnamomum</taxon>
    </lineage>
</organism>
<proteinExistence type="predicted"/>
<dbReference type="EMBL" id="QPKB01000009">
    <property type="protein sequence ID" value="RWR91834.1"/>
    <property type="molecule type" value="Genomic_DNA"/>
</dbReference>
<comment type="caution">
    <text evidence="1">The sequence shown here is derived from an EMBL/GenBank/DDBJ whole genome shotgun (WGS) entry which is preliminary data.</text>
</comment>